<protein>
    <submittedName>
        <fullName evidence="2">Polyprotein</fullName>
    </submittedName>
</protein>
<dbReference type="EMBL" id="SMMG02000003">
    <property type="protein sequence ID" value="KAA3479997.1"/>
    <property type="molecule type" value="Genomic_DNA"/>
</dbReference>
<dbReference type="OrthoDB" id="1749397at2759"/>
<reference evidence="3" key="1">
    <citation type="journal article" date="2019" name="Plant Biotechnol. J.">
        <title>Genome sequencing of the Australian wild diploid species Gossypium australe highlights disease resistance and delayed gland morphogenesis.</title>
        <authorList>
            <person name="Cai Y."/>
            <person name="Cai X."/>
            <person name="Wang Q."/>
            <person name="Wang P."/>
            <person name="Zhang Y."/>
            <person name="Cai C."/>
            <person name="Xu Y."/>
            <person name="Wang K."/>
            <person name="Zhou Z."/>
            <person name="Wang C."/>
            <person name="Geng S."/>
            <person name="Li B."/>
            <person name="Dong Q."/>
            <person name="Hou Y."/>
            <person name="Wang H."/>
            <person name="Ai P."/>
            <person name="Liu Z."/>
            <person name="Yi F."/>
            <person name="Sun M."/>
            <person name="An G."/>
            <person name="Cheng J."/>
            <person name="Zhang Y."/>
            <person name="Shi Q."/>
            <person name="Xie Y."/>
            <person name="Shi X."/>
            <person name="Chang Y."/>
            <person name="Huang F."/>
            <person name="Chen Y."/>
            <person name="Hong S."/>
            <person name="Mi L."/>
            <person name="Sun Q."/>
            <person name="Zhang L."/>
            <person name="Zhou B."/>
            <person name="Peng R."/>
            <person name="Zhang X."/>
            <person name="Liu F."/>
        </authorList>
    </citation>
    <scope>NUCLEOTIDE SEQUENCE [LARGE SCALE GENOMIC DNA]</scope>
    <source>
        <strain evidence="3">cv. PA1801</strain>
    </source>
</reference>
<name>A0A5B6WFQ4_9ROSI</name>
<accession>A0A5B6WFQ4</accession>
<feature type="domain" description="Retrovirus-related Pol polyprotein from transposon TNT 1-94-like beta-barrel" evidence="1">
    <location>
        <begin position="183"/>
        <end position="234"/>
    </location>
</feature>
<dbReference type="InterPro" id="IPR054722">
    <property type="entry name" value="PolX-like_BBD"/>
</dbReference>
<dbReference type="Proteomes" id="UP000325315">
    <property type="component" value="Unassembled WGS sequence"/>
</dbReference>
<sequence length="235" mass="26272">MENRLSLANKRYDLFGYIDRSKPCPPVTITQNQTIKAKVDELAILSATIDDEDLTEKILDNLGGYYRKLVLVVQSLLKNYMENFSILKPLSRVPKVIHYIFLLLLIQQIAPTTRASIFQILPLSQDTSAIGYHLQQLGHTAKHYPSFRLVPVESSNYSSAQISTFPWQPKANFATNTSTTPTWLLDNSASYHVTSNLNNLSLHTPYPSSDDIMIGDGTTLPITHTGSISLQTSDT</sequence>
<evidence type="ECO:0000259" key="1">
    <source>
        <dbReference type="Pfam" id="PF22936"/>
    </source>
</evidence>
<comment type="caution">
    <text evidence="2">The sequence shown here is derived from an EMBL/GenBank/DDBJ whole genome shotgun (WGS) entry which is preliminary data.</text>
</comment>
<gene>
    <name evidence="2" type="ORF">EPI10_020462</name>
</gene>
<dbReference type="Pfam" id="PF22936">
    <property type="entry name" value="Pol_BBD"/>
    <property type="match status" value="1"/>
</dbReference>
<dbReference type="AlphaFoldDB" id="A0A5B6WFQ4"/>
<keyword evidence="3" id="KW-1185">Reference proteome</keyword>
<evidence type="ECO:0000313" key="2">
    <source>
        <dbReference type="EMBL" id="KAA3479997.1"/>
    </source>
</evidence>
<proteinExistence type="predicted"/>
<organism evidence="2 3">
    <name type="scientific">Gossypium australe</name>
    <dbReference type="NCBI Taxonomy" id="47621"/>
    <lineage>
        <taxon>Eukaryota</taxon>
        <taxon>Viridiplantae</taxon>
        <taxon>Streptophyta</taxon>
        <taxon>Embryophyta</taxon>
        <taxon>Tracheophyta</taxon>
        <taxon>Spermatophyta</taxon>
        <taxon>Magnoliopsida</taxon>
        <taxon>eudicotyledons</taxon>
        <taxon>Gunneridae</taxon>
        <taxon>Pentapetalae</taxon>
        <taxon>rosids</taxon>
        <taxon>malvids</taxon>
        <taxon>Malvales</taxon>
        <taxon>Malvaceae</taxon>
        <taxon>Malvoideae</taxon>
        <taxon>Gossypium</taxon>
    </lineage>
</organism>
<evidence type="ECO:0000313" key="3">
    <source>
        <dbReference type="Proteomes" id="UP000325315"/>
    </source>
</evidence>